<dbReference type="AlphaFoldDB" id="A0A3M9MJ55"/>
<keyword evidence="2" id="KW-0378">Hydrolase</keyword>
<evidence type="ECO:0008006" key="6">
    <source>
        <dbReference type="Google" id="ProtNLM"/>
    </source>
</evidence>
<sequence length="176" mass="18554">MKTPEPWYQEGVVSNNVVDGVARRVGPDVAMEADCFVGGYPEGYYLPKSATQASTTWYTRSFCGTSMASPMFAALEANVIQSRHGIPLGFLNPTLYGLYGSTGFHEVTDTPLGAGVTKAVVLPTASTTYLFSQGQCAAQNADSQPIPLVTPYCGTGFNQVTGLGSPAPALFGLLKQ</sequence>
<reference evidence="4 5" key="1">
    <citation type="submission" date="2018-11" db="EMBL/GenBank/DDBJ databases">
        <title>Draft genome of Simplicispira Flexivirga sp. BO-16.</title>
        <authorList>
            <person name="Im W.T."/>
        </authorList>
    </citation>
    <scope>NUCLEOTIDE SEQUENCE [LARGE SCALE GENOMIC DNA]</scope>
    <source>
        <strain evidence="4 5">BO-16</strain>
    </source>
</reference>
<dbReference type="InterPro" id="IPR023828">
    <property type="entry name" value="Peptidase_S8_Ser-AS"/>
</dbReference>
<dbReference type="OrthoDB" id="3480681at2"/>
<accession>A0A3M9MJ55</accession>
<gene>
    <name evidence="4" type="ORF">EFY87_04155</name>
</gene>
<dbReference type="PANTHER" id="PTHR14218">
    <property type="entry name" value="PROTEASE S8 TRIPEPTIDYL PEPTIDASE I CLN2"/>
    <property type="match status" value="1"/>
</dbReference>
<keyword evidence="3" id="KW-0720">Serine protease</keyword>
<dbReference type="GO" id="GO:0008240">
    <property type="term" value="F:tripeptidyl-peptidase activity"/>
    <property type="evidence" value="ECO:0007669"/>
    <property type="project" value="TreeGrafter"/>
</dbReference>
<evidence type="ECO:0000313" key="5">
    <source>
        <dbReference type="Proteomes" id="UP000271678"/>
    </source>
</evidence>
<dbReference type="RefSeq" id="WP_123270172.1">
    <property type="nucleotide sequence ID" value="NZ_RJJQ01000002.1"/>
</dbReference>
<dbReference type="InterPro" id="IPR050819">
    <property type="entry name" value="Tripeptidyl-peptidase_I"/>
</dbReference>
<dbReference type="PANTHER" id="PTHR14218:SF15">
    <property type="entry name" value="TRIPEPTIDYL-PEPTIDASE 1"/>
    <property type="match status" value="1"/>
</dbReference>
<evidence type="ECO:0000256" key="3">
    <source>
        <dbReference type="ARBA" id="ARBA00022825"/>
    </source>
</evidence>
<dbReference type="Gene3D" id="3.40.50.200">
    <property type="entry name" value="Peptidase S8/S53 domain"/>
    <property type="match status" value="1"/>
</dbReference>
<evidence type="ECO:0000313" key="4">
    <source>
        <dbReference type="EMBL" id="RNI24883.1"/>
    </source>
</evidence>
<dbReference type="GO" id="GO:0006508">
    <property type="term" value="P:proteolysis"/>
    <property type="evidence" value="ECO:0007669"/>
    <property type="project" value="UniProtKB-KW"/>
</dbReference>
<dbReference type="InterPro" id="IPR036852">
    <property type="entry name" value="Peptidase_S8/S53_dom_sf"/>
</dbReference>
<dbReference type="Proteomes" id="UP000271678">
    <property type="component" value="Unassembled WGS sequence"/>
</dbReference>
<dbReference type="EMBL" id="RJJQ01000002">
    <property type="protein sequence ID" value="RNI24883.1"/>
    <property type="molecule type" value="Genomic_DNA"/>
</dbReference>
<protein>
    <recommendedName>
        <fullName evidence="6">Peptidase S53 domain-containing protein</fullName>
    </recommendedName>
</protein>
<proteinExistence type="predicted"/>
<keyword evidence="1" id="KW-0645">Protease</keyword>
<organism evidence="4 5">
    <name type="scientific">Flexivirga caeni</name>
    <dbReference type="NCBI Taxonomy" id="2294115"/>
    <lineage>
        <taxon>Bacteria</taxon>
        <taxon>Bacillati</taxon>
        <taxon>Actinomycetota</taxon>
        <taxon>Actinomycetes</taxon>
        <taxon>Micrococcales</taxon>
        <taxon>Dermacoccaceae</taxon>
        <taxon>Flexivirga</taxon>
    </lineage>
</organism>
<evidence type="ECO:0000256" key="1">
    <source>
        <dbReference type="ARBA" id="ARBA00022670"/>
    </source>
</evidence>
<evidence type="ECO:0000256" key="2">
    <source>
        <dbReference type="ARBA" id="ARBA00022801"/>
    </source>
</evidence>
<comment type="caution">
    <text evidence="4">The sequence shown here is derived from an EMBL/GenBank/DDBJ whole genome shotgun (WGS) entry which is preliminary data.</text>
</comment>
<dbReference type="SUPFAM" id="SSF52743">
    <property type="entry name" value="Subtilisin-like"/>
    <property type="match status" value="1"/>
</dbReference>
<dbReference type="PROSITE" id="PS00138">
    <property type="entry name" value="SUBTILASE_SER"/>
    <property type="match status" value="1"/>
</dbReference>
<name>A0A3M9MJ55_9MICO</name>
<dbReference type="GO" id="GO:0004252">
    <property type="term" value="F:serine-type endopeptidase activity"/>
    <property type="evidence" value="ECO:0007669"/>
    <property type="project" value="InterPro"/>
</dbReference>
<keyword evidence="5" id="KW-1185">Reference proteome</keyword>